<protein>
    <submittedName>
        <fullName evidence="2">Carotenoid biosynthesis protein</fullName>
    </submittedName>
</protein>
<feature type="transmembrane region" description="Helical" evidence="1">
    <location>
        <begin position="141"/>
        <end position="159"/>
    </location>
</feature>
<gene>
    <name evidence="2" type="ORF">ACFPIB_09190</name>
</gene>
<feature type="transmembrane region" description="Helical" evidence="1">
    <location>
        <begin position="115"/>
        <end position="134"/>
    </location>
</feature>
<dbReference type="PANTHER" id="PTHR39419">
    <property type="entry name" value="SLL0814 PROTEIN"/>
    <property type="match status" value="1"/>
</dbReference>
<dbReference type="RefSeq" id="WP_378017147.1">
    <property type="nucleotide sequence ID" value="NZ_JBHSKT010000004.1"/>
</dbReference>
<dbReference type="PANTHER" id="PTHR39419:SF1">
    <property type="entry name" value="SLL0814 PROTEIN"/>
    <property type="match status" value="1"/>
</dbReference>
<proteinExistence type="predicted"/>
<dbReference type="InterPro" id="IPR007354">
    <property type="entry name" value="CruF-like"/>
</dbReference>
<organism evidence="2 3">
    <name type="scientific">Adhaeribacter terreus</name>
    <dbReference type="NCBI Taxonomy" id="529703"/>
    <lineage>
        <taxon>Bacteria</taxon>
        <taxon>Pseudomonadati</taxon>
        <taxon>Bacteroidota</taxon>
        <taxon>Cytophagia</taxon>
        <taxon>Cytophagales</taxon>
        <taxon>Hymenobacteraceae</taxon>
        <taxon>Adhaeribacter</taxon>
    </lineage>
</organism>
<keyword evidence="1" id="KW-0472">Membrane</keyword>
<evidence type="ECO:0000313" key="2">
    <source>
        <dbReference type="EMBL" id="MFC5270782.1"/>
    </source>
</evidence>
<evidence type="ECO:0000313" key="3">
    <source>
        <dbReference type="Proteomes" id="UP001596161"/>
    </source>
</evidence>
<name>A0ABW0E8S8_9BACT</name>
<keyword evidence="1" id="KW-1133">Transmembrane helix</keyword>
<accession>A0ABW0E8S8</accession>
<feature type="transmembrane region" description="Helical" evidence="1">
    <location>
        <begin position="179"/>
        <end position="195"/>
    </location>
</feature>
<dbReference type="Proteomes" id="UP001596161">
    <property type="component" value="Unassembled WGS sequence"/>
</dbReference>
<feature type="transmembrane region" description="Helical" evidence="1">
    <location>
        <begin position="47"/>
        <end position="65"/>
    </location>
</feature>
<dbReference type="Pfam" id="PF04240">
    <property type="entry name" value="Caroten_synth"/>
    <property type="match status" value="1"/>
</dbReference>
<sequence>MITAETLKTVSSSRLFTDKKLAFSAAVLVIFHAVGFWGLVFSGTPETYQNLTPLNLLLTNFLLFLHHKNFNAAFFLFALITFAAGFLAEVLGVHTGLLFGNYVYGEALGFKLWEVPLLIGLNWVMLVYCIGITVRNWTEKPWLAAIISALLMVLLDYFIEPVAVRFDFWSWQNNEIPLQNYAGWLLLALILQLYFQRSNVPKTNAVAPLVFLLQAVFFIALNITLQ</sequence>
<feature type="transmembrane region" description="Helical" evidence="1">
    <location>
        <begin position="207"/>
        <end position="225"/>
    </location>
</feature>
<comment type="caution">
    <text evidence="2">The sequence shown here is derived from an EMBL/GenBank/DDBJ whole genome shotgun (WGS) entry which is preliminary data.</text>
</comment>
<keyword evidence="1" id="KW-0812">Transmembrane</keyword>
<evidence type="ECO:0000256" key="1">
    <source>
        <dbReference type="SAM" id="Phobius"/>
    </source>
</evidence>
<reference evidence="3" key="1">
    <citation type="journal article" date="2019" name="Int. J. Syst. Evol. Microbiol.">
        <title>The Global Catalogue of Microorganisms (GCM) 10K type strain sequencing project: providing services to taxonomists for standard genome sequencing and annotation.</title>
        <authorList>
            <consortium name="The Broad Institute Genomics Platform"/>
            <consortium name="The Broad Institute Genome Sequencing Center for Infectious Disease"/>
            <person name="Wu L."/>
            <person name="Ma J."/>
        </authorList>
    </citation>
    <scope>NUCLEOTIDE SEQUENCE [LARGE SCALE GENOMIC DNA]</scope>
    <source>
        <strain evidence="3">KACC 12602</strain>
    </source>
</reference>
<feature type="transmembrane region" description="Helical" evidence="1">
    <location>
        <begin position="72"/>
        <end position="95"/>
    </location>
</feature>
<dbReference type="EMBL" id="JBHSKT010000004">
    <property type="protein sequence ID" value="MFC5270782.1"/>
    <property type="molecule type" value="Genomic_DNA"/>
</dbReference>
<keyword evidence="3" id="KW-1185">Reference proteome</keyword>
<feature type="transmembrane region" description="Helical" evidence="1">
    <location>
        <begin position="21"/>
        <end position="41"/>
    </location>
</feature>